<dbReference type="Proteomes" id="UP001163324">
    <property type="component" value="Chromosome 1"/>
</dbReference>
<sequence>MGCTNSTPGVGGSGPRSSQSGHLTSSNVPAHSYRRDLEWSKFIEETWEHAVDNDQRAEFVAFYNKFMDGYALYWLTWNEPACFMAGTIVNLSELPLATSYGPCKYPIRTYLTFDDDFRRLILSLTIVICAPLEEGDNHPPLFTPRTPSKTPEMIGAMEQLPMMLRGMQSQGFNVAHARMNAIMGTDHAYCYYSPTTTEPTIGRVTVDGDNEFKRRNDNLVKIIKKGQKKKGQKEGLPSFSSLIFDLVISGAAKDFPDSGIWDEGEFTMYVKGIPYPHATRLLSARVYRDIPEDIDKTIFSAESPAFDTNAEPKEIMRNNDPAKDPGGLVGLFLIITDPAAVWPKPGDFSKHPALKAAEDALVDKMKKLHAIGKLRKCTARIFMGADSRKYKLYGNRVNSTTPKDQVAREAALTEKPASGNLDVFDVTLKKQQKHQLWDSESHFQAIRQRIQKRAEQKPEFANQMAPVISTRAAQLILRMNFPECEVLDAGEFPAVMPDGTVTGITDTRLILARDPKQEPNRIVAAVHVVPCPKPGLGWEAVKQTWLDTPEMRNAENALLEVLKKMYAEGKLSEVDCMAQVMMGTDISIYQFVEGTRFVDYSEERMAQFQFG</sequence>
<comment type="caution">
    <text evidence="1">The sequence shown here is derived from an EMBL/GenBank/DDBJ whole genome shotgun (WGS) entry which is preliminary data.</text>
</comment>
<reference evidence="1" key="1">
    <citation type="submission" date="2022-10" db="EMBL/GenBank/DDBJ databases">
        <title>Complete Genome of Trichothecium roseum strain YXFP-22015, a Plant Pathogen Isolated from Citrus.</title>
        <authorList>
            <person name="Wang Y."/>
            <person name="Zhu L."/>
        </authorList>
    </citation>
    <scope>NUCLEOTIDE SEQUENCE</scope>
    <source>
        <strain evidence="1">YXFP-22015</strain>
    </source>
</reference>
<name>A0ACC0VBF8_9HYPO</name>
<gene>
    <name evidence="1" type="ORF">N3K66_000163</name>
</gene>
<evidence type="ECO:0000313" key="1">
    <source>
        <dbReference type="EMBL" id="KAI9903634.1"/>
    </source>
</evidence>
<protein>
    <submittedName>
        <fullName evidence="1">Uncharacterized protein</fullName>
    </submittedName>
</protein>
<keyword evidence="2" id="KW-1185">Reference proteome</keyword>
<proteinExistence type="predicted"/>
<dbReference type="EMBL" id="CM047940">
    <property type="protein sequence ID" value="KAI9903634.1"/>
    <property type="molecule type" value="Genomic_DNA"/>
</dbReference>
<organism evidence="1 2">
    <name type="scientific">Trichothecium roseum</name>
    <dbReference type="NCBI Taxonomy" id="47278"/>
    <lineage>
        <taxon>Eukaryota</taxon>
        <taxon>Fungi</taxon>
        <taxon>Dikarya</taxon>
        <taxon>Ascomycota</taxon>
        <taxon>Pezizomycotina</taxon>
        <taxon>Sordariomycetes</taxon>
        <taxon>Hypocreomycetidae</taxon>
        <taxon>Hypocreales</taxon>
        <taxon>Hypocreales incertae sedis</taxon>
        <taxon>Trichothecium</taxon>
    </lineage>
</organism>
<accession>A0ACC0VBF8</accession>
<evidence type="ECO:0000313" key="2">
    <source>
        <dbReference type="Proteomes" id="UP001163324"/>
    </source>
</evidence>